<comment type="caution">
    <text evidence="1">The sequence shown here is derived from an EMBL/GenBank/DDBJ whole genome shotgun (WGS) entry which is preliminary data.</text>
</comment>
<gene>
    <name evidence="1" type="ORF">V6N12_076304</name>
</gene>
<accession>A0ABR2DCD1</accession>
<organism evidence="1 2">
    <name type="scientific">Hibiscus sabdariffa</name>
    <name type="common">roselle</name>
    <dbReference type="NCBI Taxonomy" id="183260"/>
    <lineage>
        <taxon>Eukaryota</taxon>
        <taxon>Viridiplantae</taxon>
        <taxon>Streptophyta</taxon>
        <taxon>Embryophyta</taxon>
        <taxon>Tracheophyta</taxon>
        <taxon>Spermatophyta</taxon>
        <taxon>Magnoliopsida</taxon>
        <taxon>eudicotyledons</taxon>
        <taxon>Gunneridae</taxon>
        <taxon>Pentapetalae</taxon>
        <taxon>rosids</taxon>
        <taxon>malvids</taxon>
        <taxon>Malvales</taxon>
        <taxon>Malvaceae</taxon>
        <taxon>Malvoideae</taxon>
        <taxon>Hibiscus</taxon>
    </lineage>
</organism>
<evidence type="ECO:0000313" key="2">
    <source>
        <dbReference type="Proteomes" id="UP001472677"/>
    </source>
</evidence>
<protein>
    <submittedName>
        <fullName evidence="1">Uncharacterized protein</fullName>
    </submittedName>
</protein>
<keyword evidence="2" id="KW-1185">Reference proteome</keyword>
<dbReference type="EMBL" id="JBBPBM010000033">
    <property type="protein sequence ID" value="KAK8533023.1"/>
    <property type="molecule type" value="Genomic_DNA"/>
</dbReference>
<evidence type="ECO:0000313" key="1">
    <source>
        <dbReference type="EMBL" id="KAK8533023.1"/>
    </source>
</evidence>
<name>A0ABR2DCD1_9ROSI</name>
<sequence>MFSLDLKRCSEVFDTGLGVGMSGSAPTLLHDNVLNRCCMKLWHLFLQADPTTIVPIRITLSRQPPHKPFFLKVNAIIVSFHGGEKVQWMVVHRNPSPMITLSTTFRCLKKDDHWCFIQFYSGTTFLPTVIMNSYWFTVISF</sequence>
<proteinExistence type="predicted"/>
<reference evidence="1 2" key="1">
    <citation type="journal article" date="2024" name="G3 (Bethesda)">
        <title>Genome assembly of Hibiscus sabdariffa L. provides insights into metabolisms of medicinal natural products.</title>
        <authorList>
            <person name="Kim T."/>
        </authorList>
    </citation>
    <scope>NUCLEOTIDE SEQUENCE [LARGE SCALE GENOMIC DNA]</scope>
    <source>
        <strain evidence="1">TK-2024</strain>
        <tissue evidence="1">Old leaves</tissue>
    </source>
</reference>
<dbReference type="Proteomes" id="UP001472677">
    <property type="component" value="Unassembled WGS sequence"/>
</dbReference>